<evidence type="ECO:0000313" key="3">
    <source>
        <dbReference type="Proteomes" id="UP001285441"/>
    </source>
</evidence>
<dbReference type="GO" id="GO:0016810">
    <property type="term" value="F:hydrolase activity, acting on carbon-nitrogen (but not peptide) bonds"/>
    <property type="evidence" value="ECO:0007669"/>
    <property type="project" value="InterPro"/>
</dbReference>
<keyword evidence="3" id="KW-1185">Reference proteome</keyword>
<dbReference type="PANTHER" id="PTHR43135:SF3">
    <property type="entry name" value="ALPHA-D-RIBOSE 1-METHYLPHOSPHONATE 5-TRIPHOSPHATE DIPHOSPHATASE"/>
    <property type="match status" value="1"/>
</dbReference>
<dbReference type="InterPro" id="IPR006680">
    <property type="entry name" value="Amidohydro-rel"/>
</dbReference>
<gene>
    <name evidence="2" type="ORF">B0H63DRAFT_480815</name>
</gene>
<dbReference type="PANTHER" id="PTHR43135">
    <property type="entry name" value="ALPHA-D-RIBOSE 1-METHYLPHOSPHONATE 5-TRIPHOSPHATE DIPHOSPHATASE"/>
    <property type="match status" value="1"/>
</dbReference>
<name>A0AAE0N8I9_9PEZI</name>
<dbReference type="InterPro" id="IPR057744">
    <property type="entry name" value="OTAase-like"/>
</dbReference>
<dbReference type="CDD" id="cd01299">
    <property type="entry name" value="Met_dep_hydrolase_A"/>
    <property type="match status" value="1"/>
</dbReference>
<accession>A0AAE0N8I9</accession>
<evidence type="ECO:0000259" key="1">
    <source>
        <dbReference type="Pfam" id="PF01979"/>
    </source>
</evidence>
<comment type="caution">
    <text evidence="2">The sequence shown here is derived from an EMBL/GenBank/DDBJ whole genome shotgun (WGS) entry which is preliminary data.</text>
</comment>
<dbReference type="InterPro" id="IPR032466">
    <property type="entry name" value="Metal_Hydrolase"/>
</dbReference>
<reference evidence="2" key="2">
    <citation type="submission" date="2023-06" db="EMBL/GenBank/DDBJ databases">
        <authorList>
            <consortium name="Lawrence Berkeley National Laboratory"/>
            <person name="Haridas S."/>
            <person name="Hensen N."/>
            <person name="Bonometti L."/>
            <person name="Westerberg I."/>
            <person name="Brannstrom I.O."/>
            <person name="Guillou S."/>
            <person name="Cros-Aarteil S."/>
            <person name="Calhoun S."/>
            <person name="Kuo A."/>
            <person name="Mondo S."/>
            <person name="Pangilinan J."/>
            <person name="Riley R."/>
            <person name="LaButti K."/>
            <person name="Andreopoulos B."/>
            <person name="Lipzen A."/>
            <person name="Chen C."/>
            <person name="Yanf M."/>
            <person name="Daum C."/>
            <person name="Ng V."/>
            <person name="Clum A."/>
            <person name="Steindorff A."/>
            <person name="Ohm R."/>
            <person name="Martin F."/>
            <person name="Silar P."/>
            <person name="Natvig D."/>
            <person name="Lalanne C."/>
            <person name="Gautier V."/>
            <person name="Ament-velasquez S.L."/>
            <person name="Kruys A."/>
            <person name="Hutchinson M.I."/>
            <person name="Powell A.J."/>
            <person name="Barry K."/>
            <person name="Miller A.N."/>
            <person name="Grigoriev I.V."/>
            <person name="Debuchy R."/>
            <person name="Gladieux P."/>
            <person name="Thoren M.H."/>
            <person name="Johannesson H."/>
        </authorList>
    </citation>
    <scope>NUCLEOTIDE SEQUENCE</scope>
    <source>
        <strain evidence="2">CBS 232.78</strain>
    </source>
</reference>
<protein>
    <submittedName>
        <fullName evidence="2">Amidohydrolase</fullName>
    </submittedName>
</protein>
<evidence type="ECO:0000313" key="2">
    <source>
        <dbReference type="EMBL" id="KAK3374726.1"/>
    </source>
</evidence>
<organism evidence="2 3">
    <name type="scientific">Podospora didyma</name>
    <dbReference type="NCBI Taxonomy" id="330526"/>
    <lineage>
        <taxon>Eukaryota</taxon>
        <taxon>Fungi</taxon>
        <taxon>Dikarya</taxon>
        <taxon>Ascomycota</taxon>
        <taxon>Pezizomycotina</taxon>
        <taxon>Sordariomycetes</taxon>
        <taxon>Sordariomycetidae</taxon>
        <taxon>Sordariales</taxon>
        <taxon>Podosporaceae</taxon>
        <taxon>Podospora</taxon>
    </lineage>
</organism>
<dbReference type="AlphaFoldDB" id="A0AAE0N8I9"/>
<reference evidence="2" key="1">
    <citation type="journal article" date="2023" name="Mol. Phylogenet. Evol.">
        <title>Genome-scale phylogeny and comparative genomics of the fungal order Sordariales.</title>
        <authorList>
            <person name="Hensen N."/>
            <person name="Bonometti L."/>
            <person name="Westerberg I."/>
            <person name="Brannstrom I.O."/>
            <person name="Guillou S."/>
            <person name="Cros-Aarteil S."/>
            <person name="Calhoun S."/>
            <person name="Haridas S."/>
            <person name="Kuo A."/>
            <person name="Mondo S."/>
            <person name="Pangilinan J."/>
            <person name="Riley R."/>
            <person name="LaButti K."/>
            <person name="Andreopoulos B."/>
            <person name="Lipzen A."/>
            <person name="Chen C."/>
            <person name="Yan M."/>
            <person name="Daum C."/>
            <person name="Ng V."/>
            <person name="Clum A."/>
            <person name="Steindorff A."/>
            <person name="Ohm R.A."/>
            <person name="Martin F."/>
            <person name="Silar P."/>
            <person name="Natvig D.O."/>
            <person name="Lalanne C."/>
            <person name="Gautier V."/>
            <person name="Ament-Velasquez S.L."/>
            <person name="Kruys A."/>
            <person name="Hutchinson M.I."/>
            <person name="Powell A.J."/>
            <person name="Barry K."/>
            <person name="Miller A.N."/>
            <person name="Grigoriev I.V."/>
            <person name="Debuchy R."/>
            <person name="Gladieux P."/>
            <person name="Hiltunen Thoren M."/>
            <person name="Johannesson H."/>
        </authorList>
    </citation>
    <scope>NUCLEOTIDE SEQUENCE</scope>
    <source>
        <strain evidence="2">CBS 232.78</strain>
    </source>
</reference>
<feature type="domain" description="Amidohydrolase-related" evidence="1">
    <location>
        <begin position="121"/>
        <end position="488"/>
    </location>
</feature>
<dbReference type="SUPFAM" id="SSF51556">
    <property type="entry name" value="Metallo-dependent hydrolases"/>
    <property type="match status" value="1"/>
</dbReference>
<dbReference type="EMBL" id="JAULSW010000007">
    <property type="protein sequence ID" value="KAK3374726.1"/>
    <property type="molecule type" value="Genomic_DNA"/>
</dbReference>
<dbReference type="Pfam" id="PF01979">
    <property type="entry name" value="Amidohydro_1"/>
    <property type="match status" value="1"/>
</dbReference>
<dbReference type="Proteomes" id="UP001285441">
    <property type="component" value="Unassembled WGS sequence"/>
</dbReference>
<proteinExistence type="predicted"/>
<sequence length="510" mass="54012">MTRLTIEHLEAAAAPSPPSPPTRTRPMISTGFGIPIHTKESWESATLTRDGFSVDALSASQKKKHFYTIIKATELLIPGDGDPLPQGALVIEDKIIAWVGKQADLPDKYTSQTHRAVSVPYLMPGLWDVHAHFDGESQQAAESGQGAGDYIGFIAEHPGAAGARLARGCWESLQRGYTSLRDVAGYGCEVSRAINDGTIVGPNVYSSGACLSQTAGHGDIFGLPAGDVLLNLGVGNITAGNQYGTGVAMLVDGVDECRRAVRLQIRRGAKCIKVLASGGVMSRDDNPLYAQFSPEELDVIVQEAKRLGRVVAAHVHGKPGILAAVKAGVTTVEHVSFADDECVALIREKGVVFVATRCVIEALMATGGKGLPWQNWEKAKLVAGSHLQAYKRAIDAGVTMALGTDTAPGFNMAVELEYAVNCGMTSLEAIKAATANGPLSVGPQAPLTGQLKGGYEADVIAVAENPVDDVKVLQKHKNITWVWKGGKLYKGPNVGPWGEGYELSDKVGWE</sequence>
<dbReference type="InterPro" id="IPR051781">
    <property type="entry name" value="Metallo-dep_Hydrolase"/>
</dbReference>
<dbReference type="SUPFAM" id="SSF51338">
    <property type="entry name" value="Composite domain of metallo-dependent hydrolases"/>
    <property type="match status" value="2"/>
</dbReference>
<dbReference type="InterPro" id="IPR011059">
    <property type="entry name" value="Metal-dep_hydrolase_composite"/>
</dbReference>
<dbReference type="Gene3D" id="3.20.20.140">
    <property type="entry name" value="Metal-dependent hydrolases"/>
    <property type="match status" value="1"/>
</dbReference>